<organism evidence="7 8">
    <name type="scientific">Sulfoacidibacillus thermotolerans</name>
    <name type="common">Acidibacillus sulfuroxidans</name>
    <dbReference type="NCBI Taxonomy" id="1765684"/>
    <lineage>
        <taxon>Bacteria</taxon>
        <taxon>Bacillati</taxon>
        <taxon>Bacillota</taxon>
        <taxon>Bacilli</taxon>
        <taxon>Bacillales</taxon>
        <taxon>Alicyclobacillaceae</taxon>
        <taxon>Sulfoacidibacillus</taxon>
    </lineage>
</organism>
<evidence type="ECO:0008006" key="9">
    <source>
        <dbReference type="Google" id="ProtNLM"/>
    </source>
</evidence>
<keyword evidence="3 6" id="KW-0812">Transmembrane</keyword>
<keyword evidence="2" id="KW-1003">Cell membrane</keyword>
<keyword evidence="5 6" id="KW-0472">Membrane</keyword>
<evidence type="ECO:0000256" key="3">
    <source>
        <dbReference type="ARBA" id="ARBA00022692"/>
    </source>
</evidence>
<dbReference type="InterPro" id="IPR043428">
    <property type="entry name" value="LivM-like"/>
</dbReference>
<dbReference type="Pfam" id="PF02653">
    <property type="entry name" value="BPD_transp_2"/>
    <property type="match status" value="1"/>
</dbReference>
<dbReference type="EMBL" id="MPDK01000011">
    <property type="protein sequence ID" value="PWI57559.1"/>
    <property type="molecule type" value="Genomic_DNA"/>
</dbReference>
<dbReference type="PANTHER" id="PTHR30482:SF17">
    <property type="entry name" value="ABC TRANSPORTER ATP-BINDING PROTEIN"/>
    <property type="match status" value="1"/>
</dbReference>
<keyword evidence="8" id="KW-1185">Reference proteome</keyword>
<proteinExistence type="predicted"/>
<evidence type="ECO:0000256" key="4">
    <source>
        <dbReference type="ARBA" id="ARBA00022989"/>
    </source>
</evidence>
<dbReference type="AlphaFoldDB" id="A0A2U3D8H2"/>
<evidence type="ECO:0000256" key="5">
    <source>
        <dbReference type="ARBA" id="ARBA00023136"/>
    </source>
</evidence>
<evidence type="ECO:0000256" key="2">
    <source>
        <dbReference type="ARBA" id="ARBA00022475"/>
    </source>
</evidence>
<dbReference type="PANTHER" id="PTHR30482">
    <property type="entry name" value="HIGH-AFFINITY BRANCHED-CHAIN AMINO ACID TRANSPORT SYSTEM PERMEASE"/>
    <property type="match status" value="1"/>
</dbReference>
<dbReference type="InterPro" id="IPR001851">
    <property type="entry name" value="ABC_transp_permease"/>
</dbReference>
<accession>A0A2U3D8H2</accession>
<feature type="transmembrane region" description="Helical" evidence="6">
    <location>
        <begin position="243"/>
        <end position="269"/>
    </location>
</feature>
<sequence length="329" mass="35753">MRPVRLAWLLLSTLFLMGFPFVFGSGGGTSLLEQIFVFGAFAMSYDLLIGYTGIVSFGHAMFFGTGAYAVAIVLSKTGGSTVGLLLGFLIAMTISILLSLVVAFLSLRVRHTYFAMVTLAVGQVFFVLAGSQPLRPLTNANDGISVLTPVWLNSNLAVYYFILIFLAIVTLFLHRFIHSPFGEVLRALRENESRAKALGYRIFHYKTLAFLLSGLIATLAGGMYVVVESFVSTSVYDIGSVSLQVVLMTIVGGVGTLYGGLIGAGIILWLQNELANLAGSYPVFNHAEIAFGVLYVLVVRFLPNGILGTLKGRKGRWRWTSQTFKKSQT</sequence>
<protein>
    <recommendedName>
        <fullName evidence="9">Branched-chain amino acid ABC transporter permease</fullName>
    </recommendedName>
</protein>
<feature type="transmembrane region" description="Helical" evidence="6">
    <location>
        <begin position="289"/>
        <end position="310"/>
    </location>
</feature>
<gene>
    <name evidence="7" type="ORF">BM613_08035</name>
</gene>
<keyword evidence="4 6" id="KW-1133">Transmembrane helix</keyword>
<dbReference type="Proteomes" id="UP000245380">
    <property type="component" value="Unassembled WGS sequence"/>
</dbReference>
<feature type="transmembrane region" description="Helical" evidence="6">
    <location>
        <begin position="157"/>
        <end position="177"/>
    </location>
</feature>
<evidence type="ECO:0000313" key="8">
    <source>
        <dbReference type="Proteomes" id="UP000245380"/>
    </source>
</evidence>
<dbReference type="OrthoDB" id="9789927at2"/>
<dbReference type="CDD" id="cd06581">
    <property type="entry name" value="TM_PBP1_LivM_like"/>
    <property type="match status" value="1"/>
</dbReference>
<feature type="transmembrane region" description="Helical" evidence="6">
    <location>
        <begin position="48"/>
        <end position="70"/>
    </location>
</feature>
<feature type="transmembrane region" description="Helical" evidence="6">
    <location>
        <begin position="208"/>
        <end position="231"/>
    </location>
</feature>
<name>A0A2U3D8H2_SULT2</name>
<comment type="caution">
    <text evidence="7">The sequence shown here is derived from an EMBL/GenBank/DDBJ whole genome shotgun (WGS) entry which is preliminary data.</text>
</comment>
<dbReference type="GO" id="GO:0015658">
    <property type="term" value="F:branched-chain amino acid transmembrane transporter activity"/>
    <property type="evidence" value="ECO:0007669"/>
    <property type="project" value="InterPro"/>
</dbReference>
<evidence type="ECO:0000256" key="6">
    <source>
        <dbReference type="SAM" id="Phobius"/>
    </source>
</evidence>
<reference evidence="7 8" key="1">
    <citation type="submission" date="2016-11" db="EMBL/GenBank/DDBJ databases">
        <title>Comparative genomics of Acidibacillus ferroxidans species.</title>
        <authorList>
            <person name="Oliveira G."/>
            <person name="Nunes G."/>
            <person name="Oliveira R."/>
            <person name="Araujo F."/>
            <person name="Salim A."/>
            <person name="Scholte L."/>
            <person name="Morais D."/>
            <person name="Nancucheo I."/>
            <person name="Johnson D.B."/>
            <person name="Grail B."/>
            <person name="Bittencourt J."/>
            <person name="Valadares R."/>
        </authorList>
    </citation>
    <scope>NUCLEOTIDE SEQUENCE [LARGE SCALE GENOMIC DNA]</scope>
    <source>
        <strain evidence="7 8">Y002</strain>
    </source>
</reference>
<comment type="subcellular location">
    <subcellularLocation>
        <location evidence="1">Cell membrane</location>
        <topology evidence="1">Multi-pass membrane protein</topology>
    </subcellularLocation>
</comment>
<evidence type="ECO:0000256" key="1">
    <source>
        <dbReference type="ARBA" id="ARBA00004651"/>
    </source>
</evidence>
<dbReference type="RefSeq" id="WP_109430667.1">
    <property type="nucleotide sequence ID" value="NZ_MPDK01000011.1"/>
</dbReference>
<evidence type="ECO:0000313" key="7">
    <source>
        <dbReference type="EMBL" id="PWI57559.1"/>
    </source>
</evidence>
<feature type="transmembrane region" description="Helical" evidence="6">
    <location>
        <begin position="111"/>
        <end position="129"/>
    </location>
</feature>
<dbReference type="GO" id="GO:0005886">
    <property type="term" value="C:plasma membrane"/>
    <property type="evidence" value="ECO:0007669"/>
    <property type="project" value="UniProtKB-SubCell"/>
</dbReference>
<feature type="transmembrane region" description="Helical" evidence="6">
    <location>
        <begin position="82"/>
        <end position="105"/>
    </location>
</feature>